<dbReference type="GO" id="GO:0016620">
    <property type="term" value="F:oxidoreductase activity, acting on the aldehyde or oxo group of donors, NAD or NADP as acceptor"/>
    <property type="evidence" value="ECO:0007669"/>
    <property type="project" value="InterPro"/>
</dbReference>
<keyword evidence="2 5" id="KW-0560">Oxidoreductase</keyword>
<dbReference type="InterPro" id="IPR029510">
    <property type="entry name" value="Ald_DH_CS_GLU"/>
</dbReference>
<evidence type="ECO:0000256" key="1">
    <source>
        <dbReference type="ARBA" id="ARBA00009986"/>
    </source>
</evidence>
<evidence type="ECO:0000313" key="7">
    <source>
        <dbReference type="EMBL" id="MDS0244281.1"/>
    </source>
</evidence>
<feature type="domain" description="Aldehyde dehydrogenase" evidence="6">
    <location>
        <begin position="28"/>
        <end position="468"/>
    </location>
</feature>
<keyword evidence="3" id="KW-0520">NAD</keyword>
<accession>A0AAJ2HI56</accession>
<dbReference type="SUPFAM" id="SSF53720">
    <property type="entry name" value="ALDH-like"/>
    <property type="match status" value="1"/>
</dbReference>
<evidence type="ECO:0000256" key="2">
    <source>
        <dbReference type="ARBA" id="ARBA00023002"/>
    </source>
</evidence>
<dbReference type="GeneID" id="301456859"/>
<dbReference type="Proteomes" id="UP001183582">
    <property type="component" value="Unassembled WGS sequence"/>
</dbReference>
<protein>
    <submittedName>
        <fullName evidence="7">Aldehyde dehydrogenase family protein</fullName>
    </submittedName>
</protein>
<dbReference type="InterPro" id="IPR016161">
    <property type="entry name" value="Ald_DH/histidinol_DH"/>
</dbReference>
<dbReference type="AlphaFoldDB" id="A0AAJ2HI56"/>
<dbReference type="Pfam" id="PF00171">
    <property type="entry name" value="Aldedh"/>
    <property type="match status" value="1"/>
</dbReference>
<sequence length="480" mass="49559">MSFVDTMTFGLGSPSRTGDAVTLRVAGEGTVLAEVTLASVNDVRTAARTARKEQRGWASTPIAERAEVLARAEALLLEHADELQVGIARETGSVFGKARVEIDGSVNELRAGRALASIPDGEVYPSPLGSLSYSRRIPVGVVGLITPWNFPVALAMRVIAPALVLGNAVVLKPDTQTPISGGDMLVSLFLKAGLPAGLLQSVPGGPVVGEALVSNPDVDMISFTGSTAAGRKVGALAGSLLKRVSLELGGNNPMIVLDSVDIDSAAEAGAAGSFTHQGQICMSTGRHIVHESVADAYATALVSQAATLRLGATSDPETTMGPIINQAQIDRVADIVDRSVAMGATVLTGGTAQGQYYPPTVLTGVTPDMPAFSEEIFGPVAVVSTFSSDEEAVTRANSGEYGLSAAVFGSDLARARRLALQLRAGMVHINSITITDTAVTPMGGHGSSGNGGAVGGLSNVEEYTQVRWYTEQDKPFDASF</sequence>
<organism evidence="7 8">
    <name type="scientific">Microbacterium aurantiacum</name>
    <dbReference type="NCBI Taxonomy" id="162393"/>
    <lineage>
        <taxon>Bacteria</taxon>
        <taxon>Bacillati</taxon>
        <taxon>Actinomycetota</taxon>
        <taxon>Actinomycetes</taxon>
        <taxon>Micrococcales</taxon>
        <taxon>Microbacteriaceae</taxon>
        <taxon>Microbacterium</taxon>
    </lineage>
</organism>
<comment type="caution">
    <text evidence="7">The sequence shown here is derived from an EMBL/GenBank/DDBJ whole genome shotgun (WGS) entry which is preliminary data.</text>
</comment>
<dbReference type="PANTHER" id="PTHR42986">
    <property type="entry name" value="BENZALDEHYDE DEHYDROGENASE YFMT"/>
    <property type="match status" value="1"/>
</dbReference>
<evidence type="ECO:0000259" key="6">
    <source>
        <dbReference type="Pfam" id="PF00171"/>
    </source>
</evidence>
<dbReference type="InterPro" id="IPR016162">
    <property type="entry name" value="Ald_DH_N"/>
</dbReference>
<dbReference type="InterPro" id="IPR015590">
    <property type="entry name" value="Aldehyde_DH_dom"/>
</dbReference>
<dbReference type="PANTHER" id="PTHR42986:SF1">
    <property type="entry name" value="BENZALDEHYDE DEHYDROGENASE YFMT"/>
    <property type="match status" value="1"/>
</dbReference>
<reference evidence="7 8" key="1">
    <citation type="submission" date="2021-06" db="EMBL/GenBank/DDBJ databases">
        <title>Genome-based taxonomic framework of Microbacterium strains isolated from marine environment, the description of four new species and reclassification of four preexisting species.</title>
        <authorList>
            <person name="Lee S.D."/>
            <person name="Kim S.-M."/>
            <person name="Byeon Y.-S."/>
            <person name="Yang H.L."/>
            <person name="Kim I.S."/>
        </authorList>
    </citation>
    <scope>NUCLEOTIDE SEQUENCE [LARGE SCALE GENOMIC DNA]</scope>
    <source>
        <strain evidence="7 8">KACC 20514</strain>
    </source>
</reference>
<dbReference type="Gene3D" id="3.40.309.10">
    <property type="entry name" value="Aldehyde Dehydrogenase, Chain A, domain 2"/>
    <property type="match status" value="1"/>
</dbReference>
<evidence type="ECO:0000313" key="8">
    <source>
        <dbReference type="Proteomes" id="UP001183582"/>
    </source>
</evidence>
<proteinExistence type="inferred from homology"/>
<evidence type="ECO:0000256" key="4">
    <source>
        <dbReference type="PROSITE-ProRule" id="PRU10007"/>
    </source>
</evidence>
<dbReference type="FunFam" id="3.40.309.10:FF:000009">
    <property type="entry name" value="Aldehyde dehydrogenase A"/>
    <property type="match status" value="1"/>
</dbReference>
<evidence type="ECO:0000256" key="3">
    <source>
        <dbReference type="ARBA" id="ARBA00023027"/>
    </source>
</evidence>
<dbReference type="Gene3D" id="3.40.605.10">
    <property type="entry name" value="Aldehyde Dehydrogenase, Chain A, domain 1"/>
    <property type="match status" value="1"/>
</dbReference>
<gene>
    <name evidence="7" type="ORF">KZC50_01495</name>
</gene>
<comment type="similarity">
    <text evidence="1 5">Belongs to the aldehyde dehydrogenase family.</text>
</comment>
<dbReference type="RefSeq" id="WP_310890367.1">
    <property type="nucleotide sequence ID" value="NZ_BAAAGR010000001.1"/>
</dbReference>
<name>A0AAJ2HI56_9MICO</name>
<evidence type="ECO:0000256" key="5">
    <source>
        <dbReference type="RuleBase" id="RU003345"/>
    </source>
</evidence>
<dbReference type="InterPro" id="IPR016163">
    <property type="entry name" value="Ald_DH_C"/>
</dbReference>
<feature type="active site" evidence="4">
    <location>
        <position position="247"/>
    </location>
</feature>
<dbReference type="PROSITE" id="PS00687">
    <property type="entry name" value="ALDEHYDE_DEHYDR_GLU"/>
    <property type="match status" value="1"/>
</dbReference>
<dbReference type="EMBL" id="JAHWXH010000001">
    <property type="protein sequence ID" value="MDS0244281.1"/>
    <property type="molecule type" value="Genomic_DNA"/>
</dbReference>